<name>A0A382LKX9_9ZZZZ</name>
<feature type="non-terminal residue" evidence="1">
    <location>
        <position position="1"/>
    </location>
</feature>
<protein>
    <submittedName>
        <fullName evidence="1">Uncharacterized protein</fullName>
    </submittedName>
</protein>
<dbReference type="EMBL" id="UINC01087730">
    <property type="protein sequence ID" value="SVC37339.1"/>
    <property type="molecule type" value="Genomic_DNA"/>
</dbReference>
<proteinExistence type="predicted"/>
<organism evidence="1">
    <name type="scientific">marine metagenome</name>
    <dbReference type="NCBI Taxonomy" id="408172"/>
    <lineage>
        <taxon>unclassified sequences</taxon>
        <taxon>metagenomes</taxon>
        <taxon>ecological metagenomes</taxon>
    </lineage>
</organism>
<dbReference type="AlphaFoldDB" id="A0A382LKX9"/>
<evidence type="ECO:0000313" key="1">
    <source>
        <dbReference type="EMBL" id="SVC37339.1"/>
    </source>
</evidence>
<reference evidence="1" key="1">
    <citation type="submission" date="2018-05" db="EMBL/GenBank/DDBJ databases">
        <authorList>
            <person name="Lanie J.A."/>
            <person name="Ng W.-L."/>
            <person name="Kazmierczak K.M."/>
            <person name="Andrzejewski T.M."/>
            <person name="Davidsen T.M."/>
            <person name="Wayne K.J."/>
            <person name="Tettelin H."/>
            <person name="Glass J.I."/>
            <person name="Rusch D."/>
            <person name="Podicherti R."/>
            <person name="Tsui H.-C.T."/>
            <person name="Winkler M.E."/>
        </authorList>
    </citation>
    <scope>NUCLEOTIDE SEQUENCE</scope>
</reference>
<accession>A0A382LKX9</accession>
<gene>
    <name evidence="1" type="ORF">METZ01_LOCUS290193</name>
</gene>
<sequence>VHLMVESDLKVSGLDPKKFLKPCEIDS</sequence>